<dbReference type="Proteomes" id="UP000321533">
    <property type="component" value="Chromosome"/>
</dbReference>
<dbReference type="Pfam" id="PF00534">
    <property type="entry name" value="Glycos_transf_1"/>
    <property type="match status" value="1"/>
</dbReference>
<protein>
    <recommendedName>
        <fullName evidence="8">Glycogen synthase</fullName>
        <ecNumber evidence="8">2.4.1.21</ecNumber>
    </recommendedName>
    <alternativeName>
        <fullName evidence="8">Starch [bacterial glycogen] synthase</fullName>
    </alternativeName>
</protein>
<keyword evidence="12" id="KW-1185">Reference proteome</keyword>
<dbReference type="HAMAP" id="MF_00484">
    <property type="entry name" value="Glycogen_synth"/>
    <property type="match status" value="1"/>
</dbReference>
<evidence type="ECO:0000256" key="4">
    <source>
        <dbReference type="ARBA" id="ARBA00010281"/>
    </source>
</evidence>
<dbReference type="EMBL" id="CP042435">
    <property type="protein sequence ID" value="QEC66555.1"/>
    <property type="molecule type" value="Genomic_DNA"/>
</dbReference>
<sequence length="472" mass="54063">MEIIHVSAECYPVAKAGGLGDVVGALPKYQVSMGHNAKVVMPMYRTKFLYQNEWVVDFKGHSNLGERWFDFTVIKEKHNELGFDLYLIDINGLLDREKVYGYDDDTERFTAFQIAVVNWLSHWQHKPDVVHCHDHHTGLIPFMMKYCYDYNKLADIPTVVTIHNAQYQGWMGWDKSIYIPRWDSWKRGMLEWAGSINPLASAVKNAWKVTTVSWSYMEELRYNSNGLEALFEYEKGKCIGILNGIDADVWDPATDKYIDNHFSVEDVEEGKLANKKLLCEQFGLDSSKPLFIFIGRLVGEKAADILPDTIMSSMYNFQGQANFLILGSGEPHVEWQLSQLTHAYPGAYNAVIGYNEKLSHLMYSGADFLLMPSRVEPCGLNQMYAMQYGTVPVVRSTGGLKDTVVDMGDFQGWGIRFNHASVGDLTHSIWRGIDLYNNNPTHLEWMRKRMMSIDNSWENAVQQYINVYSSLK</sequence>
<dbReference type="GO" id="GO:0009011">
    <property type="term" value="F:alpha-1,4-glucan glucosyltransferase (ADP-glucose donor) activity"/>
    <property type="evidence" value="ECO:0007669"/>
    <property type="project" value="UniProtKB-UniRule"/>
</dbReference>
<feature type="domain" description="Starch synthase catalytic" evidence="10">
    <location>
        <begin position="3"/>
        <end position="231"/>
    </location>
</feature>
<dbReference type="GO" id="GO:0005978">
    <property type="term" value="P:glycogen biosynthetic process"/>
    <property type="evidence" value="ECO:0007669"/>
    <property type="project" value="UniProtKB-UniRule"/>
</dbReference>
<evidence type="ECO:0000256" key="8">
    <source>
        <dbReference type="HAMAP-Rule" id="MF_00484"/>
    </source>
</evidence>
<feature type="domain" description="Glycosyl transferase family 1" evidence="9">
    <location>
        <begin position="280"/>
        <end position="413"/>
    </location>
</feature>
<evidence type="ECO:0000313" key="11">
    <source>
        <dbReference type="EMBL" id="QEC66555.1"/>
    </source>
</evidence>
<dbReference type="CDD" id="cd03791">
    <property type="entry name" value="GT5_Glycogen_synthase_DULL1-like"/>
    <property type="match status" value="1"/>
</dbReference>
<dbReference type="PANTHER" id="PTHR45825:SF11">
    <property type="entry name" value="ALPHA AMYLASE DOMAIN-CONTAINING PROTEIN"/>
    <property type="match status" value="1"/>
</dbReference>
<comment type="function">
    <text evidence="2 8">Synthesizes alpha-1,4-glucan chains using ADP-glucose.</text>
</comment>
<dbReference type="KEGG" id="pgin:FRZ67_04305"/>
<dbReference type="Pfam" id="PF08323">
    <property type="entry name" value="Glyco_transf_5"/>
    <property type="match status" value="1"/>
</dbReference>
<evidence type="ECO:0000256" key="3">
    <source>
        <dbReference type="ARBA" id="ARBA00004964"/>
    </source>
</evidence>
<evidence type="ECO:0000259" key="9">
    <source>
        <dbReference type="Pfam" id="PF00534"/>
    </source>
</evidence>
<dbReference type="UniPathway" id="UPA00164"/>
<dbReference type="OrthoDB" id="9808590at2"/>
<evidence type="ECO:0000256" key="2">
    <source>
        <dbReference type="ARBA" id="ARBA00002764"/>
    </source>
</evidence>
<dbReference type="NCBIfam" id="TIGR02095">
    <property type="entry name" value="glgA"/>
    <property type="match status" value="1"/>
</dbReference>
<feature type="binding site" evidence="8">
    <location>
        <position position="15"/>
    </location>
    <ligand>
        <name>ADP-alpha-D-glucose</name>
        <dbReference type="ChEBI" id="CHEBI:57498"/>
    </ligand>
</feature>
<dbReference type="RefSeq" id="WP_147188355.1">
    <property type="nucleotide sequence ID" value="NZ_CP042435.1"/>
</dbReference>
<dbReference type="EC" id="2.4.1.21" evidence="8"/>
<comment type="pathway">
    <text evidence="3 8">Glycan biosynthesis; glycogen biosynthesis.</text>
</comment>
<evidence type="ECO:0000256" key="1">
    <source>
        <dbReference type="ARBA" id="ARBA00001478"/>
    </source>
</evidence>
<evidence type="ECO:0000256" key="5">
    <source>
        <dbReference type="ARBA" id="ARBA00022676"/>
    </source>
</evidence>
<gene>
    <name evidence="8" type="primary">glgA</name>
    <name evidence="11" type="ORF">FRZ67_04305</name>
</gene>
<dbReference type="Gene3D" id="3.40.50.2000">
    <property type="entry name" value="Glycogen Phosphorylase B"/>
    <property type="match status" value="2"/>
</dbReference>
<evidence type="ECO:0000259" key="10">
    <source>
        <dbReference type="Pfam" id="PF08323"/>
    </source>
</evidence>
<dbReference type="GO" id="GO:0004373">
    <property type="term" value="F:alpha-1,4-glucan glucosyltransferase (UDP-glucose donor) activity"/>
    <property type="evidence" value="ECO:0007669"/>
    <property type="project" value="InterPro"/>
</dbReference>
<name>A0A5B8V637_9BACT</name>
<dbReference type="InterPro" id="IPR001296">
    <property type="entry name" value="Glyco_trans_1"/>
</dbReference>
<proteinExistence type="inferred from homology"/>
<comment type="catalytic activity">
    <reaction evidence="1 8">
        <text>[(1-&gt;4)-alpha-D-glucosyl](n) + ADP-alpha-D-glucose = [(1-&gt;4)-alpha-D-glucosyl](n+1) + ADP + H(+)</text>
        <dbReference type="Rhea" id="RHEA:18189"/>
        <dbReference type="Rhea" id="RHEA-COMP:9584"/>
        <dbReference type="Rhea" id="RHEA-COMP:9587"/>
        <dbReference type="ChEBI" id="CHEBI:15378"/>
        <dbReference type="ChEBI" id="CHEBI:15444"/>
        <dbReference type="ChEBI" id="CHEBI:57498"/>
        <dbReference type="ChEBI" id="CHEBI:456216"/>
        <dbReference type="EC" id="2.4.1.21"/>
    </reaction>
</comment>
<dbReference type="InterPro" id="IPR013534">
    <property type="entry name" value="Starch_synth_cat_dom"/>
</dbReference>
<evidence type="ECO:0000256" key="7">
    <source>
        <dbReference type="ARBA" id="ARBA00023056"/>
    </source>
</evidence>
<evidence type="ECO:0000313" key="12">
    <source>
        <dbReference type="Proteomes" id="UP000321533"/>
    </source>
</evidence>
<dbReference type="SUPFAM" id="SSF53756">
    <property type="entry name" value="UDP-Glycosyltransferase/glycogen phosphorylase"/>
    <property type="match status" value="1"/>
</dbReference>
<evidence type="ECO:0000256" key="6">
    <source>
        <dbReference type="ARBA" id="ARBA00022679"/>
    </source>
</evidence>
<reference evidence="11 12" key="1">
    <citation type="journal article" date="2016" name="Int. J. Syst. Evol. Microbiol.">
        <title>Panacibacter ginsenosidivorans gen. nov., sp. nov., with ginsenoside converting activity isolated from soil of a ginseng field.</title>
        <authorList>
            <person name="Siddiqi M.Z."/>
            <person name="Muhammad Shafi S."/>
            <person name="Choi K.D."/>
            <person name="Im W.T."/>
        </authorList>
    </citation>
    <scope>NUCLEOTIDE SEQUENCE [LARGE SCALE GENOMIC DNA]</scope>
    <source>
        <strain evidence="11 12">Gsoil1550</strain>
    </source>
</reference>
<keyword evidence="6 8" id="KW-0808">Transferase</keyword>
<comment type="similarity">
    <text evidence="4 8">Belongs to the glycosyltransferase 1 family. Bacterial/plant glycogen synthase subfamily.</text>
</comment>
<keyword evidence="7 8" id="KW-0320">Glycogen biosynthesis</keyword>
<keyword evidence="5 8" id="KW-0328">Glycosyltransferase</keyword>
<organism evidence="11 12">
    <name type="scientific">Panacibacter ginsenosidivorans</name>
    <dbReference type="NCBI Taxonomy" id="1813871"/>
    <lineage>
        <taxon>Bacteria</taxon>
        <taxon>Pseudomonadati</taxon>
        <taxon>Bacteroidota</taxon>
        <taxon>Chitinophagia</taxon>
        <taxon>Chitinophagales</taxon>
        <taxon>Chitinophagaceae</taxon>
        <taxon>Panacibacter</taxon>
    </lineage>
</organism>
<dbReference type="InterPro" id="IPR011835">
    <property type="entry name" value="GS/SS"/>
</dbReference>
<dbReference type="AlphaFoldDB" id="A0A5B8V637"/>
<dbReference type="PANTHER" id="PTHR45825">
    <property type="entry name" value="GRANULE-BOUND STARCH SYNTHASE 1, CHLOROPLASTIC/AMYLOPLASTIC"/>
    <property type="match status" value="1"/>
</dbReference>
<accession>A0A5B8V637</accession>